<dbReference type="Gene3D" id="1.10.510.10">
    <property type="entry name" value="Transferase(Phosphotransferase) domain 1"/>
    <property type="match status" value="1"/>
</dbReference>
<dbReference type="OrthoDB" id="328890at2759"/>
<protein>
    <submittedName>
        <fullName evidence="3">Protein kinase (Incomplete catalytic triad)</fullName>
    </submittedName>
</protein>
<dbReference type="GO" id="GO:0004672">
    <property type="term" value="F:protein kinase activity"/>
    <property type="evidence" value="ECO:0007669"/>
    <property type="project" value="InterPro"/>
</dbReference>
<keyword evidence="3" id="KW-0808">Transferase</keyword>
<dbReference type="SUPFAM" id="SSF56112">
    <property type="entry name" value="Protein kinase-like (PK-like)"/>
    <property type="match status" value="1"/>
</dbReference>
<dbReference type="InterPro" id="IPR027916">
    <property type="entry name" value="Kinase-like_dom_ROP"/>
</dbReference>
<dbReference type="Gene3D" id="3.30.200.20">
    <property type="entry name" value="Phosphorylase Kinase, domain 1"/>
    <property type="match status" value="1"/>
</dbReference>
<dbReference type="EMBL" id="AHZU02000061">
    <property type="protein sequence ID" value="KFG48986.1"/>
    <property type="molecule type" value="Genomic_DNA"/>
</dbReference>
<feature type="signal peptide" evidence="1">
    <location>
        <begin position="1"/>
        <end position="19"/>
    </location>
</feature>
<dbReference type="GO" id="GO:0005524">
    <property type="term" value="F:ATP binding"/>
    <property type="evidence" value="ECO:0007669"/>
    <property type="project" value="InterPro"/>
</dbReference>
<accession>A0A086KX68</accession>
<dbReference type="AlphaFoldDB" id="A0A086KX68"/>
<organism evidence="3 4">
    <name type="scientific">Toxoplasma gondii GAB2-2007-GAL-DOM2</name>
    <dbReference type="NCBI Taxonomy" id="1130820"/>
    <lineage>
        <taxon>Eukaryota</taxon>
        <taxon>Sar</taxon>
        <taxon>Alveolata</taxon>
        <taxon>Apicomplexa</taxon>
        <taxon>Conoidasida</taxon>
        <taxon>Coccidia</taxon>
        <taxon>Eucoccidiorida</taxon>
        <taxon>Eimeriorina</taxon>
        <taxon>Sarcocystidae</taxon>
        <taxon>Toxoplasma</taxon>
    </lineage>
</organism>
<evidence type="ECO:0000313" key="3">
    <source>
        <dbReference type="EMBL" id="KFG48986.1"/>
    </source>
</evidence>
<dbReference type="InterPro" id="IPR011009">
    <property type="entry name" value="Kinase-like_dom_sf"/>
</dbReference>
<dbReference type="Pfam" id="PF14531">
    <property type="entry name" value="Kinase-like"/>
    <property type="match status" value="1"/>
</dbReference>
<feature type="chain" id="PRO_5001809733" evidence="1">
    <location>
        <begin position="20"/>
        <end position="346"/>
    </location>
</feature>
<evidence type="ECO:0000256" key="1">
    <source>
        <dbReference type="SAM" id="SignalP"/>
    </source>
</evidence>
<sequence length="346" mass="37487">MRFPVASLFAAGWLGLAVSAEEPTWESLEERGRELVKQHVSTVSGYTHLFERELHMVNAATAVLPLGSVLEVWGGKRLVRGRNVAVTEGAVLFDVTDNESKHEYTAKLFSVADKSVVKALSAVWKSFKEKNVESVLVERFGSDENVLKSGFLVPVGGGSIVNVPPVLQPAGKWSDTSFLGALILYPRVAQTLDALLWSGATLEKAAKLFLIRRLIRSVGDLHRSELCHGNLHPTNIVILAESGDIALTSFGDSCFQSLFVLSDTMGVGGAKQDTVRLGNIAHAIYTGKYPSDDLDKCNDNPDFPKADDTDVNDVVIRAAIMRLLCCGECPMQKPADMVVASPLFSS</sequence>
<gene>
    <name evidence="3" type="ORF">TGDOM2_274170</name>
</gene>
<evidence type="ECO:0000313" key="4">
    <source>
        <dbReference type="Proteomes" id="UP000028837"/>
    </source>
</evidence>
<comment type="caution">
    <text evidence="3">The sequence shown here is derived from an EMBL/GenBank/DDBJ whole genome shotgun (WGS) entry which is preliminary data.</text>
</comment>
<keyword evidence="1" id="KW-0732">Signal</keyword>
<dbReference type="PROSITE" id="PS50011">
    <property type="entry name" value="PROTEIN_KINASE_DOM"/>
    <property type="match status" value="1"/>
</dbReference>
<name>A0A086KX68_TOXGO</name>
<reference evidence="3 4" key="1">
    <citation type="submission" date="2014-02" db="EMBL/GenBank/DDBJ databases">
        <authorList>
            <person name="Sibley D."/>
            <person name="Venepally P."/>
            <person name="Karamycheva S."/>
            <person name="Hadjithomas M."/>
            <person name="Khan A."/>
            <person name="Brunk B."/>
            <person name="Roos D."/>
            <person name="Caler E."/>
            <person name="Lorenzi H."/>
        </authorList>
    </citation>
    <scope>NUCLEOTIDE SEQUENCE [LARGE SCALE GENOMIC DNA]</scope>
    <source>
        <strain evidence="3 4">GAB2-2007-GAL-DOM2</strain>
    </source>
</reference>
<dbReference type="InterPro" id="IPR000719">
    <property type="entry name" value="Prot_kinase_dom"/>
</dbReference>
<dbReference type="Proteomes" id="UP000028837">
    <property type="component" value="Unassembled WGS sequence"/>
</dbReference>
<dbReference type="VEuPathDB" id="ToxoDB:TGDOM2_274170"/>
<feature type="domain" description="Protein kinase" evidence="2">
    <location>
        <begin position="3"/>
        <end position="346"/>
    </location>
</feature>
<proteinExistence type="predicted"/>
<dbReference type="SMR" id="A0A086KX68"/>
<keyword evidence="3" id="KW-0418">Kinase</keyword>
<evidence type="ECO:0000259" key="2">
    <source>
        <dbReference type="PROSITE" id="PS50011"/>
    </source>
</evidence>